<dbReference type="HAMAP" id="MF_01365_B">
    <property type="entry name" value="Ribosomal_uL6_B"/>
    <property type="match status" value="1"/>
</dbReference>
<dbReference type="OrthoDB" id="9805007at2"/>
<dbReference type="Proteomes" id="UP000218418">
    <property type="component" value="Chromosome"/>
</dbReference>
<feature type="region of interest" description="Disordered" evidence="9">
    <location>
        <begin position="156"/>
        <end position="183"/>
    </location>
</feature>
<dbReference type="AlphaFoldDB" id="A0A1Z4LQJ1"/>
<comment type="function">
    <text evidence="6 8">This protein binds to the 23S rRNA, and is important in its secondary structure. It is located near the subunit interface in the base of the L7/L12 stalk, and near the tRNA binding site of the peptidyltransferase center.</text>
</comment>
<reference evidence="11 12" key="1">
    <citation type="submission" date="2017-06" db="EMBL/GenBank/DDBJ databases">
        <title>Genome sequencing of cyanobaciteial culture collection at National Institute for Environmental Studies (NIES).</title>
        <authorList>
            <person name="Hirose Y."/>
            <person name="Shimura Y."/>
            <person name="Fujisawa T."/>
            <person name="Nakamura Y."/>
            <person name="Kawachi M."/>
        </authorList>
    </citation>
    <scope>NUCLEOTIDE SEQUENCE [LARGE SCALE GENOMIC DNA]</scope>
    <source>
        <strain evidence="11 12">NIES-267</strain>
    </source>
</reference>
<dbReference type="Pfam" id="PF00347">
    <property type="entry name" value="Ribosomal_L6"/>
    <property type="match status" value="2"/>
</dbReference>
<dbReference type="Gene3D" id="3.90.930.12">
    <property type="entry name" value="Ribosomal protein L6, alpha-beta domain"/>
    <property type="match status" value="2"/>
</dbReference>
<organism evidence="11 12">
    <name type="scientific">Calothrix parasitica NIES-267</name>
    <dbReference type="NCBI Taxonomy" id="1973488"/>
    <lineage>
        <taxon>Bacteria</taxon>
        <taxon>Bacillati</taxon>
        <taxon>Cyanobacteriota</taxon>
        <taxon>Cyanophyceae</taxon>
        <taxon>Nostocales</taxon>
        <taxon>Calotrichaceae</taxon>
        <taxon>Calothrix</taxon>
    </lineage>
</organism>
<sequence>MSRIGKQPITVPAKVQITINGSSISVKGPKGELSRELPSEVSVVQEGDILTVSRQDDSRVCRQMHGLSRSLVSNMVEGVSQGFQRKLQLQGVGYRAQVKGKDLVLNVGYSHPVEITPPDGVQFAIEDKGLTIVVTGYNKEVVGNITAKIRAVRPPEPYKGKGIRHENEVVRRKAGKAGKGGKK</sequence>
<dbReference type="InterPro" id="IPR020040">
    <property type="entry name" value="Ribosomal_uL6_a/b-dom"/>
</dbReference>
<dbReference type="InterPro" id="IPR019906">
    <property type="entry name" value="Ribosomal_uL6_bac-type"/>
</dbReference>
<dbReference type="SUPFAM" id="SSF56053">
    <property type="entry name" value="Ribosomal protein L6"/>
    <property type="match status" value="2"/>
</dbReference>
<dbReference type="EMBL" id="AP018227">
    <property type="protein sequence ID" value="BAY83434.1"/>
    <property type="molecule type" value="Genomic_DNA"/>
</dbReference>
<dbReference type="InterPro" id="IPR002358">
    <property type="entry name" value="Ribosomal_uL6_CS"/>
</dbReference>
<dbReference type="GO" id="GO:0019843">
    <property type="term" value="F:rRNA binding"/>
    <property type="evidence" value="ECO:0007669"/>
    <property type="project" value="UniProtKB-UniRule"/>
</dbReference>
<evidence type="ECO:0000256" key="1">
    <source>
        <dbReference type="ARBA" id="ARBA00009356"/>
    </source>
</evidence>
<keyword evidence="2 6" id="KW-0699">rRNA-binding</keyword>
<keyword evidence="4 6" id="KW-0689">Ribosomal protein</keyword>
<evidence type="ECO:0000313" key="12">
    <source>
        <dbReference type="Proteomes" id="UP000218418"/>
    </source>
</evidence>
<dbReference type="NCBIfam" id="TIGR03654">
    <property type="entry name" value="L6_bact"/>
    <property type="match status" value="1"/>
</dbReference>
<protein>
    <recommendedName>
        <fullName evidence="6">Large ribosomal subunit protein uL6</fullName>
    </recommendedName>
</protein>
<dbReference type="PIRSF" id="PIRSF002162">
    <property type="entry name" value="Ribosomal_L6"/>
    <property type="match status" value="1"/>
</dbReference>
<dbReference type="PROSITE" id="PS00525">
    <property type="entry name" value="RIBOSOMAL_L6_1"/>
    <property type="match status" value="1"/>
</dbReference>
<name>A0A1Z4LQJ1_9CYAN</name>
<dbReference type="PANTHER" id="PTHR11655:SF14">
    <property type="entry name" value="LARGE RIBOSOMAL SUBUNIT PROTEIN UL6M"/>
    <property type="match status" value="1"/>
</dbReference>
<dbReference type="FunFam" id="3.90.930.12:FF:000001">
    <property type="entry name" value="50S ribosomal protein L6"/>
    <property type="match status" value="1"/>
</dbReference>
<evidence type="ECO:0000256" key="2">
    <source>
        <dbReference type="ARBA" id="ARBA00022730"/>
    </source>
</evidence>
<comment type="subunit">
    <text evidence="6">Part of the 50S ribosomal subunit.</text>
</comment>
<feature type="domain" description="Large ribosomal subunit protein uL6 alpha-beta" evidence="10">
    <location>
        <begin position="11"/>
        <end position="82"/>
    </location>
</feature>
<evidence type="ECO:0000259" key="10">
    <source>
        <dbReference type="Pfam" id="PF00347"/>
    </source>
</evidence>
<evidence type="ECO:0000256" key="5">
    <source>
        <dbReference type="ARBA" id="ARBA00023274"/>
    </source>
</evidence>
<dbReference type="PRINTS" id="PR00059">
    <property type="entry name" value="RIBOSOMALL6"/>
</dbReference>
<evidence type="ECO:0000256" key="6">
    <source>
        <dbReference type="HAMAP-Rule" id="MF_01365"/>
    </source>
</evidence>
<evidence type="ECO:0000256" key="9">
    <source>
        <dbReference type="SAM" id="MobiDB-lite"/>
    </source>
</evidence>
<feature type="domain" description="Large ribosomal subunit protein uL6 alpha-beta" evidence="10">
    <location>
        <begin position="91"/>
        <end position="164"/>
    </location>
</feature>
<dbReference type="PANTHER" id="PTHR11655">
    <property type="entry name" value="60S/50S RIBOSOMAL PROTEIN L6/L9"/>
    <property type="match status" value="1"/>
</dbReference>
<feature type="compositionally biased region" description="Basic residues" evidence="9">
    <location>
        <begin position="172"/>
        <end position="183"/>
    </location>
</feature>
<dbReference type="GO" id="GO:0003735">
    <property type="term" value="F:structural constituent of ribosome"/>
    <property type="evidence" value="ECO:0007669"/>
    <property type="project" value="UniProtKB-UniRule"/>
</dbReference>
<dbReference type="FunFam" id="3.90.930.12:FF:000002">
    <property type="entry name" value="50S ribosomal protein L6"/>
    <property type="match status" value="1"/>
</dbReference>
<dbReference type="InterPro" id="IPR036789">
    <property type="entry name" value="Ribosomal_uL6-like_a/b-dom_sf"/>
</dbReference>
<accession>A0A1Z4LQJ1</accession>
<evidence type="ECO:0000313" key="11">
    <source>
        <dbReference type="EMBL" id="BAY83434.1"/>
    </source>
</evidence>
<keyword evidence="12" id="KW-1185">Reference proteome</keyword>
<evidence type="ECO:0000256" key="3">
    <source>
        <dbReference type="ARBA" id="ARBA00022884"/>
    </source>
</evidence>
<feature type="compositionally biased region" description="Basic and acidic residues" evidence="9">
    <location>
        <begin position="156"/>
        <end position="171"/>
    </location>
</feature>
<evidence type="ECO:0000256" key="8">
    <source>
        <dbReference type="RuleBase" id="RU003870"/>
    </source>
</evidence>
<proteinExistence type="inferred from homology"/>
<gene>
    <name evidence="6 11" type="primary">rplF</name>
    <name evidence="6" type="synonym">rpl6</name>
    <name evidence="11" type="ORF">NIES267_29230</name>
</gene>
<dbReference type="GO" id="GO:0022625">
    <property type="term" value="C:cytosolic large ribosomal subunit"/>
    <property type="evidence" value="ECO:0007669"/>
    <property type="project" value="UniProtKB-UniRule"/>
</dbReference>
<evidence type="ECO:0000256" key="7">
    <source>
        <dbReference type="RuleBase" id="RU003869"/>
    </source>
</evidence>
<keyword evidence="3 6" id="KW-0694">RNA-binding</keyword>
<comment type="similarity">
    <text evidence="1 6 7">Belongs to the universal ribosomal protein uL6 family.</text>
</comment>
<dbReference type="InterPro" id="IPR000702">
    <property type="entry name" value="Ribosomal_uL6-like"/>
</dbReference>
<evidence type="ECO:0000256" key="4">
    <source>
        <dbReference type="ARBA" id="ARBA00022980"/>
    </source>
</evidence>
<dbReference type="GO" id="GO:0002181">
    <property type="term" value="P:cytoplasmic translation"/>
    <property type="evidence" value="ECO:0007669"/>
    <property type="project" value="TreeGrafter"/>
</dbReference>
<keyword evidence="5 6" id="KW-0687">Ribonucleoprotein</keyword>